<dbReference type="InterPro" id="IPR000182">
    <property type="entry name" value="GNAT_dom"/>
</dbReference>
<dbReference type="InterPro" id="IPR016181">
    <property type="entry name" value="Acyl_CoA_acyltransferase"/>
</dbReference>
<proteinExistence type="predicted"/>
<dbReference type="EMBL" id="JAFBDZ010000003">
    <property type="protein sequence ID" value="MBM7586467.1"/>
    <property type="molecule type" value="Genomic_DNA"/>
</dbReference>
<dbReference type="Gene3D" id="3.40.630.30">
    <property type="match status" value="1"/>
</dbReference>
<dbReference type="PROSITE" id="PS51186">
    <property type="entry name" value="GNAT"/>
    <property type="match status" value="1"/>
</dbReference>
<organism evidence="2 3">
    <name type="scientific">Rossellomorea pakistanensis</name>
    <dbReference type="NCBI Taxonomy" id="992288"/>
    <lineage>
        <taxon>Bacteria</taxon>
        <taxon>Bacillati</taxon>
        <taxon>Bacillota</taxon>
        <taxon>Bacilli</taxon>
        <taxon>Bacillales</taxon>
        <taxon>Bacillaceae</taxon>
        <taxon>Rossellomorea</taxon>
    </lineage>
</organism>
<protein>
    <submittedName>
        <fullName evidence="2">RimJ/RimL family protein N-acetyltransferase</fullName>
    </submittedName>
</protein>
<dbReference type="Proteomes" id="UP001646157">
    <property type="component" value="Unassembled WGS sequence"/>
</dbReference>
<evidence type="ECO:0000259" key="1">
    <source>
        <dbReference type="PROSITE" id="PS51186"/>
    </source>
</evidence>
<dbReference type="SUPFAM" id="SSF55729">
    <property type="entry name" value="Acyl-CoA N-acyltransferases (Nat)"/>
    <property type="match status" value="1"/>
</dbReference>
<feature type="domain" description="N-acetyltransferase" evidence="1">
    <location>
        <begin position="11"/>
        <end position="171"/>
    </location>
</feature>
<dbReference type="PANTHER" id="PTHR43415">
    <property type="entry name" value="SPERMIDINE N(1)-ACETYLTRANSFERASE"/>
    <property type="match status" value="1"/>
</dbReference>
<keyword evidence="3" id="KW-1185">Reference proteome</keyword>
<sequence>MDYSILKGKRIELSGFLEEDLPIISSWSKNEHLQRNLDALPFKPKTNDEIQKWMNHSSEKDFRFAIRLMDTNELIGYVEVDGILWTHRTGWVTIAIGDGRYWGDGYGKEALTCLISYAFQELNLFRLQLTVFSYNERAIKLYKSLGFEEEGRFRKFLQRDGDRYDMILFGLLKDEWKKNNES</sequence>
<accession>A0ABS2NF57</accession>
<dbReference type="Pfam" id="PF13302">
    <property type="entry name" value="Acetyltransf_3"/>
    <property type="match status" value="1"/>
</dbReference>
<comment type="caution">
    <text evidence="2">The sequence shown here is derived from an EMBL/GenBank/DDBJ whole genome shotgun (WGS) entry which is preliminary data.</text>
</comment>
<gene>
    <name evidence="2" type="ORF">JOC86_003019</name>
</gene>
<evidence type="ECO:0000313" key="3">
    <source>
        <dbReference type="Proteomes" id="UP001646157"/>
    </source>
</evidence>
<name>A0ABS2NF57_9BACI</name>
<dbReference type="PANTHER" id="PTHR43415:SF3">
    <property type="entry name" value="GNAT-FAMILY ACETYLTRANSFERASE"/>
    <property type="match status" value="1"/>
</dbReference>
<dbReference type="RefSeq" id="WP_205173685.1">
    <property type="nucleotide sequence ID" value="NZ_JAFBDZ010000003.1"/>
</dbReference>
<evidence type="ECO:0000313" key="2">
    <source>
        <dbReference type="EMBL" id="MBM7586467.1"/>
    </source>
</evidence>
<reference evidence="2 3" key="1">
    <citation type="submission" date="2021-01" db="EMBL/GenBank/DDBJ databases">
        <title>Genomic Encyclopedia of Type Strains, Phase IV (KMG-IV): sequencing the most valuable type-strain genomes for metagenomic binning, comparative biology and taxonomic classification.</title>
        <authorList>
            <person name="Goeker M."/>
        </authorList>
    </citation>
    <scope>NUCLEOTIDE SEQUENCE [LARGE SCALE GENOMIC DNA]</scope>
    <source>
        <strain evidence="2 3">DSM 24834</strain>
    </source>
</reference>